<gene>
    <name evidence="1" type="ORF">XSR1_50018</name>
</gene>
<protein>
    <submittedName>
        <fullName evidence="1">Uncharacterized protein</fullName>
    </submittedName>
</protein>
<sequence>MTMVTKFHLKNTYDLHNILILFNKRNGLYIAFDGKLELNLFYFKFFAIF</sequence>
<comment type="caution">
    <text evidence="1">The sequence shown here is derived from an EMBL/GenBank/DDBJ whole genome shotgun (WGS) entry which is preliminary data.</text>
</comment>
<evidence type="ECO:0000313" key="2">
    <source>
        <dbReference type="Proteomes" id="UP000019202"/>
    </source>
</evidence>
<name>W1J571_9GAMM</name>
<reference evidence="1" key="1">
    <citation type="submission" date="2013-11" db="EMBL/GenBank/DDBJ databases">
        <title>Draft genome sequence and annotation of the entomopathogenic bacteria, Xenorhabdus cabanillasi strain JM26 and Xenorhabdus szentirmai strain DSM 16338.</title>
        <authorList>
            <person name="Gualtieri M."/>
            <person name="Ogier J.C."/>
            <person name="Pages S."/>
            <person name="Givaudan A."/>
            <person name="Gaudriault S."/>
        </authorList>
    </citation>
    <scope>NUCLEOTIDE SEQUENCE [LARGE SCALE GENOMIC DNA]</scope>
    <source>
        <strain evidence="1">DSM 16338</strain>
    </source>
</reference>
<accession>W1J571</accession>
<organism evidence="1 2">
    <name type="scientific">Xenorhabdus szentirmaii DSM 16338</name>
    <dbReference type="NCBI Taxonomy" id="1427518"/>
    <lineage>
        <taxon>Bacteria</taxon>
        <taxon>Pseudomonadati</taxon>
        <taxon>Pseudomonadota</taxon>
        <taxon>Gammaproteobacteria</taxon>
        <taxon>Enterobacterales</taxon>
        <taxon>Morganellaceae</taxon>
        <taxon>Xenorhabdus</taxon>
    </lineage>
</organism>
<evidence type="ECO:0000313" key="1">
    <source>
        <dbReference type="EMBL" id="CDL84605.1"/>
    </source>
</evidence>
<dbReference type="Proteomes" id="UP000019202">
    <property type="component" value="Unassembled WGS sequence"/>
</dbReference>
<dbReference type="EMBL" id="CBXF010000110">
    <property type="protein sequence ID" value="CDL84605.1"/>
    <property type="molecule type" value="Genomic_DNA"/>
</dbReference>
<proteinExistence type="predicted"/>
<dbReference type="AlphaFoldDB" id="W1J571"/>
<keyword evidence="2" id="KW-1185">Reference proteome</keyword>